<name>A0A9Q4NW75_BACFG</name>
<accession>A0A9Q4NW75</accession>
<proteinExistence type="predicted"/>
<keyword evidence="1" id="KW-1133">Transmembrane helix</keyword>
<keyword evidence="1" id="KW-0472">Membrane</keyword>
<evidence type="ECO:0000313" key="2">
    <source>
        <dbReference type="EMBL" id="MCZ2571847.1"/>
    </source>
</evidence>
<reference evidence="2" key="1">
    <citation type="submission" date="2022-12" db="EMBL/GenBank/DDBJ databases">
        <title>Development of a Multilocus Sequence Typing Scheme for Bacteroides fragilis Based on Whole Genome Sequencing Data and Clinical Application.</title>
        <authorList>
            <person name="Nielsen F.D."/>
            <person name="Justesen U.S."/>
        </authorList>
    </citation>
    <scope>NUCLEOTIDE SEQUENCE</scope>
    <source>
        <strain evidence="2">BF_BC_VIB_DK_2012_57</strain>
    </source>
</reference>
<organism evidence="2 3">
    <name type="scientific">Bacteroides fragilis</name>
    <dbReference type="NCBI Taxonomy" id="817"/>
    <lineage>
        <taxon>Bacteria</taxon>
        <taxon>Pseudomonadati</taxon>
        <taxon>Bacteroidota</taxon>
        <taxon>Bacteroidia</taxon>
        <taxon>Bacteroidales</taxon>
        <taxon>Bacteroidaceae</taxon>
        <taxon>Bacteroides</taxon>
    </lineage>
</organism>
<evidence type="ECO:0000256" key="1">
    <source>
        <dbReference type="SAM" id="Phobius"/>
    </source>
</evidence>
<protein>
    <submittedName>
        <fullName evidence="2">Uncharacterized protein</fullName>
    </submittedName>
</protein>
<dbReference type="AlphaFoldDB" id="A0A9Q4NW75"/>
<sequence>MKKTPLHTWTKQRREFGNKRCGFSARVNAMITEFFMFLYHQAGYLQIKNLSNL</sequence>
<dbReference type="Proteomes" id="UP001078742">
    <property type="component" value="Unassembled WGS sequence"/>
</dbReference>
<dbReference type="RefSeq" id="WP_004289237.1">
    <property type="nucleotide sequence ID" value="NZ_JAFKQE010000009.1"/>
</dbReference>
<evidence type="ECO:0000313" key="3">
    <source>
        <dbReference type="Proteomes" id="UP001078742"/>
    </source>
</evidence>
<dbReference type="EMBL" id="JAPUAV010000006">
    <property type="protein sequence ID" value="MCZ2571847.1"/>
    <property type="molecule type" value="Genomic_DNA"/>
</dbReference>
<keyword evidence="1" id="KW-0812">Transmembrane</keyword>
<feature type="transmembrane region" description="Helical" evidence="1">
    <location>
        <begin position="21"/>
        <end position="40"/>
    </location>
</feature>
<comment type="caution">
    <text evidence="2">The sequence shown here is derived from an EMBL/GenBank/DDBJ whole genome shotgun (WGS) entry which is preliminary data.</text>
</comment>
<gene>
    <name evidence="2" type="ORF">O1420_10620</name>
</gene>